<gene>
    <name evidence="2" type="ORF">CKJAJONC_01165</name>
</gene>
<dbReference type="Pfam" id="PF02368">
    <property type="entry name" value="Big_2"/>
    <property type="match status" value="1"/>
</dbReference>
<organism evidence="2 3">
    <name type="scientific">Collinsella aerofaciens</name>
    <dbReference type="NCBI Taxonomy" id="74426"/>
    <lineage>
        <taxon>Bacteria</taxon>
        <taxon>Bacillati</taxon>
        <taxon>Actinomycetota</taxon>
        <taxon>Coriobacteriia</taxon>
        <taxon>Coriobacteriales</taxon>
        <taxon>Coriobacteriaceae</taxon>
        <taxon>Collinsella</taxon>
    </lineage>
</organism>
<protein>
    <submittedName>
        <fullName evidence="2">Bacterial Ig-like domain (Group 2)</fullName>
    </submittedName>
</protein>
<sequence>MAKNQDLGFAPNYMSALEIDTTPDAASPTWAIFSRGITEVKPTTNETTETKDYYDGYGTPTDKVKSVQPQYEVTGDRCYGDPAQDFVASLALETGEGRTGHFRHTDPNGDVVEGDCTYLGLTVGSQQGAASDPGAFSCTISGAGAMRYIPANKLKQPTGVTCTAPTGPAVGKSMKLAPTVTPAEANAKCFFASGNTDVATVDSDGNVTGVAAGEAVITVRCASKPSICTQVKVTVAAK</sequence>
<dbReference type="InterPro" id="IPR008964">
    <property type="entry name" value="Invasin/intimin_cell_adhesion"/>
</dbReference>
<reference evidence="2 3" key="1">
    <citation type="submission" date="2019-10" db="EMBL/GenBank/DDBJ databases">
        <authorList>
            <person name="Wolf R A."/>
        </authorList>
    </citation>
    <scope>NUCLEOTIDE SEQUENCE [LARGE SCALE GENOMIC DNA]</scope>
    <source>
        <strain evidence="2">Collinsella_aerofaciens_DSM_13712</strain>
    </source>
</reference>
<dbReference type="RefSeq" id="WP_117637882.1">
    <property type="nucleotide sequence ID" value="NZ_CABWIF010000002.1"/>
</dbReference>
<name>A0A5K1IKL0_9ACTN</name>
<evidence type="ECO:0000313" key="3">
    <source>
        <dbReference type="Proteomes" id="UP000368032"/>
    </source>
</evidence>
<dbReference type="EMBL" id="CABWIF010000002">
    <property type="protein sequence ID" value="VWL87627.1"/>
    <property type="molecule type" value="Genomic_DNA"/>
</dbReference>
<accession>A0A5K1IKL0</accession>
<dbReference type="Gene3D" id="2.60.40.1080">
    <property type="match status" value="1"/>
</dbReference>
<proteinExistence type="predicted"/>
<dbReference type="InterPro" id="IPR003343">
    <property type="entry name" value="Big_2"/>
</dbReference>
<dbReference type="SMART" id="SM00635">
    <property type="entry name" value="BID_2"/>
    <property type="match status" value="1"/>
</dbReference>
<dbReference type="Proteomes" id="UP000368032">
    <property type="component" value="Unassembled WGS sequence"/>
</dbReference>
<evidence type="ECO:0000313" key="2">
    <source>
        <dbReference type="EMBL" id="VWL87627.1"/>
    </source>
</evidence>
<evidence type="ECO:0000259" key="1">
    <source>
        <dbReference type="SMART" id="SM00635"/>
    </source>
</evidence>
<dbReference type="NCBIfam" id="NF047353">
    <property type="entry name" value="tube_lmo2291"/>
    <property type="match status" value="1"/>
</dbReference>
<feature type="domain" description="BIG2" evidence="1">
    <location>
        <begin position="156"/>
        <end position="231"/>
    </location>
</feature>
<dbReference type="AlphaFoldDB" id="A0A5K1IKL0"/>
<dbReference type="SUPFAM" id="SSF49373">
    <property type="entry name" value="Invasin/intimin cell-adhesion fragments"/>
    <property type="match status" value="1"/>
</dbReference>